<sequence length="445" mass="45505">MKCSIAQPCGHMSGAQPGTPRRRSTEMTRLSRSSAATTTGTILALCLSLSACVSTNEGGPAGGGTSADGAGTSGDGACSESVLIGSAMARTGFMAPFDAPALDTARIAIDKVNADGGVNGCQIVLEEIDGETDPDKGAQIATEMIAKGARMLLVTCDYDVNAKAAQVAQSAGVLVIAPCVGDTIMGPKAGLTLGYSLGSAVPGEAAIMAEYAYEKYGPRAALLRDQTIKYTQNQCSAFQTRWQELGGEIVAAPEFTQTPEGSLAAPVTAQVAEIANVDPDVVALCSYPGGGAEAMAALRQAGVDTPTVAGFGMDGGFWLGAVPGLSDFTFVTYASVFGDDPNKEITDLLKAYEASSGQPAATSGLVTGASSIEAFAEAARRAGSFEGQALSDALETFEDVALTAGPTSFSPQLHVNVSRPMAVIEVQNGEHRFVEYRAAEKPVAE</sequence>
<protein>
    <submittedName>
        <fullName evidence="7">Amino acid ABC transporter substrate-binding protein</fullName>
    </submittedName>
</protein>
<keyword evidence="3" id="KW-0732">Signal</keyword>
<evidence type="ECO:0000256" key="5">
    <source>
        <dbReference type="SAM" id="MobiDB-lite"/>
    </source>
</evidence>
<keyword evidence="2" id="KW-0813">Transport</keyword>
<evidence type="ECO:0000256" key="3">
    <source>
        <dbReference type="ARBA" id="ARBA00022729"/>
    </source>
</evidence>
<organism evidence="7 8">
    <name type="scientific">Xylanimonas allomyrinae</name>
    <dbReference type="NCBI Taxonomy" id="2509459"/>
    <lineage>
        <taxon>Bacteria</taxon>
        <taxon>Bacillati</taxon>
        <taxon>Actinomycetota</taxon>
        <taxon>Actinomycetes</taxon>
        <taxon>Micrococcales</taxon>
        <taxon>Promicromonosporaceae</taxon>
        <taxon>Xylanimonas</taxon>
    </lineage>
</organism>
<dbReference type="GO" id="GO:0006865">
    <property type="term" value="P:amino acid transport"/>
    <property type="evidence" value="ECO:0007669"/>
    <property type="project" value="UniProtKB-KW"/>
</dbReference>
<feature type="region of interest" description="Disordered" evidence="5">
    <location>
        <begin position="1"/>
        <end position="35"/>
    </location>
</feature>
<dbReference type="InterPro" id="IPR028082">
    <property type="entry name" value="Peripla_BP_I"/>
</dbReference>
<proteinExistence type="inferred from homology"/>
<evidence type="ECO:0000313" key="8">
    <source>
        <dbReference type="Proteomes" id="UP000291758"/>
    </source>
</evidence>
<dbReference type="AlphaFoldDB" id="A0A4P6EJQ9"/>
<dbReference type="Proteomes" id="UP000291758">
    <property type="component" value="Chromosome"/>
</dbReference>
<dbReference type="PANTHER" id="PTHR30483">
    <property type="entry name" value="LEUCINE-SPECIFIC-BINDING PROTEIN"/>
    <property type="match status" value="1"/>
</dbReference>
<keyword evidence="8" id="KW-1185">Reference proteome</keyword>
<evidence type="ECO:0000256" key="4">
    <source>
        <dbReference type="ARBA" id="ARBA00022970"/>
    </source>
</evidence>
<evidence type="ECO:0000256" key="1">
    <source>
        <dbReference type="ARBA" id="ARBA00010062"/>
    </source>
</evidence>
<reference evidence="7 8" key="1">
    <citation type="submission" date="2019-01" db="EMBL/GenBank/DDBJ databases">
        <title>Genome sequencing of strain 2JSPR-7.</title>
        <authorList>
            <person name="Heo J."/>
            <person name="Kim S.-J."/>
            <person name="Kim J.-S."/>
            <person name="Hong S.-B."/>
            <person name="Kwon S.-W."/>
        </authorList>
    </citation>
    <scope>NUCLEOTIDE SEQUENCE [LARGE SCALE GENOMIC DNA]</scope>
    <source>
        <strain evidence="7 8">2JSPR-7</strain>
    </source>
</reference>
<feature type="domain" description="Leucine-binding protein" evidence="6">
    <location>
        <begin position="83"/>
        <end position="429"/>
    </location>
</feature>
<dbReference type="Gene3D" id="3.40.50.2300">
    <property type="match status" value="2"/>
</dbReference>
<keyword evidence="4" id="KW-0029">Amino-acid transport</keyword>
<accession>A0A4P6EJQ9</accession>
<dbReference type="PANTHER" id="PTHR30483:SF6">
    <property type="entry name" value="PERIPLASMIC BINDING PROTEIN OF ABC TRANSPORTER FOR NATURAL AMINO ACIDS"/>
    <property type="match status" value="1"/>
</dbReference>
<dbReference type="KEGG" id="xyl:ET495_06050"/>
<dbReference type="PRINTS" id="PR00337">
    <property type="entry name" value="LEUILEVALBP"/>
</dbReference>
<evidence type="ECO:0000256" key="2">
    <source>
        <dbReference type="ARBA" id="ARBA00022448"/>
    </source>
</evidence>
<comment type="similarity">
    <text evidence="1">Belongs to the leucine-binding protein family.</text>
</comment>
<dbReference type="InterPro" id="IPR000709">
    <property type="entry name" value="Leu_Ile_Val-bd"/>
</dbReference>
<dbReference type="OrthoDB" id="7337537at2"/>
<gene>
    <name evidence="7" type="ORF">ET495_06050</name>
</gene>
<evidence type="ECO:0000259" key="6">
    <source>
        <dbReference type="Pfam" id="PF13458"/>
    </source>
</evidence>
<dbReference type="EMBL" id="CP035495">
    <property type="protein sequence ID" value="QAY62880.1"/>
    <property type="molecule type" value="Genomic_DNA"/>
</dbReference>
<dbReference type="InterPro" id="IPR051010">
    <property type="entry name" value="BCAA_transport"/>
</dbReference>
<dbReference type="SUPFAM" id="SSF53822">
    <property type="entry name" value="Periplasmic binding protein-like I"/>
    <property type="match status" value="1"/>
</dbReference>
<name>A0A4P6EJQ9_9MICO</name>
<dbReference type="InterPro" id="IPR028081">
    <property type="entry name" value="Leu-bd"/>
</dbReference>
<evidence type="ECO:0000313" key="7">
    <source>
        <dbReference type="EMBL" id="QAY62880.1"/>
    </source>
</evidence>
<dbReference type="Pfam" id="PF13458">
    <property type="entry name" value="Peripla_BP_6"/>
    <property type="match status" value="1"/>
</dbReference>